<keyword evidence="2" id="KW-1185">Reference proteome</keyword>
<dbReference type="Proteomes" id="UP001139461">
    <property type="component" value="Unassembled WGS sequence"/>
</dbReference>
<evidence type="ECO:0000313" key="1">
    <source>
        <dbReference type="EMBL" id="MCG2419898.1"/>
    </source>
</evidence>
<gene>
    <name evidence="1" type="ORF">K8089_12780</name>
</gene>
<organism evidence="1 2">
    <name type="scientific">Aequorivita vitellina</name>
    <dbReference type="NCBI Taxonomy" id="2874475"/>
    <lineage>
        <taxon>Bacteria</taxon>
        <taxon>Pseudomonadati</taxon>
        <taxon>Bacteroidota</taxon>
        <taxon>Flavobacteriia</taxon>
        <taxon>Flavobacteriales</taxon>
        <taxon>Flavobacteriaceae</taxon>
        <taxon>Aequorivita</taxon>
    </lineage>
</organism>
<protein>
    <submittedName>
        <fullName evidence="1">Uncharacterized protein</fullName>
    </submittedName>
</protein>
<evidence type="ECO:0000313" key="2">
    <source>
        <dbReference type="Proteomes" id="UP001139461"/>
    </source>
</evidence>
<accession>A0A9X1U3U6</accession>
<dbReference type="RefSeq" id="WP_237603683.1">
    <property type="nucleotide sequence ID" value="NZ_JAIRBA010000027.1"/>
</dbReference>
<reference evidence="1" key="1">
    <citation type="submission" date="2021-09" db="EMBL/GenBank/DDBJ databases">
        <title>Genome of Aequorivita sp. strain F47161.</title>
        <authorList>
            <person name="Wang Y."/>
        </authorList>
    </citation>
    <scope>NUCLEOTIDE SEQUENCE</scope>
    <source>
        <strain evidence="1">F47161</strain>
    </source>
</reference>
<dbReference type="EMBL" id="JAIRBA010000027">
    <property type="protein sequence ID" value="MCG2419898.1"/>
    <property type="molecule type" value="Genomic_DNA"/>
</dbReference>
<proteinExistence type="predicted"/>
<comment type="caution">
    <text evidence="1">The sequence shown here is derived from an EMBL/GenBank/DDBJ whole genome shotgun (WGS) entry which is preliminary data.</text>
</comment>
<feature type="non-terminal residue" evidence="1">
    <location>
        <position position="1"/>
    </location>
</feature>
<dbReference type="AlphaFoldDB" id="A0A9X1U3U6"/>
<sequence>SPFEGGFRGMFHKVKSKPTIPKQRTFHPASLRREGLDSDLIYNVVRFMSTIFKAKSKPKNTQTPNLITGQKVPLRRGDLGGCFAEI</sequence>
<name>A0A9X1U3U6_9FLAO</name>